<protein>
    <submittedName>
        <fullName evidence="3">Uncharacterized protein LOC113499857 isoform X1</fullName>
    </submittedName>
</protein>
<evidence type="ECO:0000313" key="3">
    <source>
        <dbReference type="RefSeq" id="XP_026736230.1"/>
    </source>
</evidence>
<accession>A0A7E5W6E7</accession>
<dbReference type="Pfam" id="PF16060">
    <property type="entry name" value="DUF4802"/>
    <property type="match status" value="1"/>
</dbReference>
<dbReference type="Proteomes" id="UP000322000">
    <property type="component" value="Chromosome 13"/>
</dbReference>
<dbReference type="OrthoDB" id="7425386at2759"/>
<dbReference type="GeneID" id="113499857"/>
<dbReference type="InParanoid" id="A0A7E5W6E7"/>
<dbReference type="AlphaFoldDB" id="A0A7E5W6E7"/>
<evidence type="ECO:0000259" key="1">
    <source>
        <dbReference type="Pfam" id="PF16060"/>
    </source>
</evidence>
<keyword evidence="2" id="KW-1185">Reference proteome</keyword>
<gene>
    <name evidence="3" type="primary">LOC113499857</name>
</gene>
<organism evidence="2 3">
    <name type="scientific">Trichoplusia ni</name>
    <name type="common">Cabbage looper</name>
    <dbReference type="NCBI Taxonomy" id="7111"/>
    <lineage>
        <taxon>Eukaryota</taxon>
        <taxon>Metazoa</taxon>
        <taxon>Ecdysozoa</taxon>
        <taxon>Arthropoda</taxon>
        <taxon>Hexapoda</taxon>
        <taxon>Insecta</taxon>
        <taxon>Pterygota</taxon>
        <taxon>Neoptera</taxon>
        <taxon>Endopterygota</taxon>
        <taxon>Lepidoptera</taxon>
        <taxon>Glossata</taxon>
        <taxon>Ditrysia</taxon>
        <taxon>Noctuoidea</taxon>
        <taxon>Noctuidae</taxon>
        <taxon>Plusiinae</taxon>
        <taxon>Trichoplusia</taxon>
    </lineage>
</organism>
<dbReference type="InterPro" id="IPR032061">
    <property type="entry name" value="DUF4802"/>
</dbReference>
<evidence type="ECO:0000313" key="2">
    <source>
        <dbReference type="Proteomes" id="UP000322000"/>
    </source>
</evidence>
<reference evidence="3" key="1">
    <citation type="submission" date="2025-08" db="UniProtKB">
        <authorList>
            <consortium name="RefSeq"/>
        </authorList>
    </citation>
    <scope>IDENTIFICATION</scope>
</reference>
<dbReference type="KEGG" id="tnl:113499857"/>
<name>A0A7E5W6E7_TRINI</name>
<feature type="domain" description="DUF4802" evidence="1">
    <location>
        <begin position="154"/>
        <end position="185"/>
    </location>
</feature>
<dbReference type="RefSeq" id="XP_026736230.1">
    <property type="nucleotide sequence ID" value="XM_026880429.1"/>
</dbReference>
<proteinExistence type="predicted"/>
<sequence length="279" mass="31344">MATGGSGAVFFLGTRAHYQVLQQPESRFDAENGNASTETIYQNPSVQELWPADKHDVDNERWGYCEQNEITVSDDKDRPDSTLRSRRRQSTAALCDTEDMKPALLNNMGNSTTTKCGKGRGTLLALLWSLARRKRRGLATNEIHYLHHIDNALTSCTYRESCRCLECQSRYFECDEDSDDYSSDDDSYAPRYVEELEAQVAHAAVQEEPEDDEDDDEVFIDTVPGDNTSTDLLLDKKMSVSSDEVTEPDPEDKLQLEVAAGTPVLLNYLLTHPITCSIQ</sequence>